<reference evidence="2 3" key="1">
    <citation type="journal article" date="2020" name="Cell">
        <title>Large-Scale Comparative Analyses of Tick Genomes Elucidate Their Genetic Diversity and Vector Capacities.</title>
        <authorList>
            <consortium name="Tick Genome and Microbiome Consortium (TIGMIC)"/>
            <person name="Jia N."/>
            <person name="Wang J."/>
            <person name="Shi W."/>
            <person name="Du L."/>
            <person name="Sun Y."/>
            <person name="Zhan W."/>
            <person name="Jiang J.F."/>
            <person name="Wang Q."/>
            <person name="Zhang B."/>
            <person name="Ji P."/>
            <person name="Bell-Sakyi L."/>
            <person name="Cui X.M."/>
            <person name="Yuan T.T."/>
            <person name="Jiang B.G."/>
            <person name="Yang W.F."/>
            <person name="Lam T.T."/>
            <person name="Chang Q.C."/>
            <person name="Ding S.J."/>
            <person name="Wang X.J."/>
            <person name="Zhu J.G."/>
            <person name="Ruan X.D."/>
            <person name="Zhao L."/>
            <person name="Wei J.T."/>
            <person name="Ye R.Z."/>
            <person name="Que T.C."/>
            <person name="Du C.H."/>
            <person name="Zhou Y.H."/>
            <person name="Cheng J.X."/>
            <person name="Dai P.F."/>
            <person name="Guo W.B."/>
            <person name="Han X.H."/>
            <person name="Huang E.J."/>
            <person name="Li L.F."/>
            <person name="Wei W."/>
            <person name="Gao Y.C."/>
            <person name="Liu J.Z."/>
            <person name="Shao H.Z."/>
            <person name="Wang X."/>
            <person name="Wang C.C."/>
            <person name="Yang T.C."/>
            <person name="Huo Q.B."/>
            <person name="Li W."/>
            <person name="Chen H.Y."/>
            <person name="Chen S.E."/>
            <person name="Zhou L.G."/>
            <person name="Ni X.B."/>
            <person name="Tian J.H."/>
            <person name="Sheng Y."/>
            <person name="Liu T."/>
            <person name="Pan Y.S."/>
            <person name="Xia L.Y."/>
            <person name="Li J."/>
            <person name="Zhao F."/>
            <person name="Cao W.C."/>
        </authorList>
    </citation>
    <scope>NUCLEOTIDE SEQUENCE [LARGE SCALE GENOMIC DNA]</scope>
    <source>
        <strain evidence="2">HaeL-2018</strain>
    </source>
</reference>
<feature type="region of interest" description="Disordered" evidence="1">
    <location>
        <begin position="1"/>
        <end position="60"/>
    </location>
</feature>
<dbReference type="InterPro" id="IPR029052">
    <property type="entry name" value="Metallo-depent_PP-like"/>
</dbReference>
<feature type="region of interest" description="Disordered" evidence="1">
    <location>
        <begin position="169"/>
        <end position="209"/>
    </location>
</feature>
<evidence type="ECO:0000313" key="2">
    <source>
        <dbReference type="EMBL" id="KAH9365394.1"/>
    </source>
</evidence>
<evidence type="ECO:0000256" key="1">
    <source>
        <dbReference type="SAM" id="MobiDB-lite"/>
    </source>
</evidence>
<dbReference type="AlphaFoldDB" id="A0A9J6FQ33"/>
<sequence>MSASAAATSSCGRRSWTASTARLSLPSSMTRSSAATGDCPLTSSQRNRSDASRDQQTSPPQLSCLTLLSHSNKGVQGWAENDHGVPFTLGSEAVFQLFNMHNLDLDQEVVDSFEFSEQKLVTLLMVPICYSEFDNAAGGMVSVDGVLMCSFQILKPYVKKAKYQYSGLNSGSPVTPPQSPVQRKCVVGGGKQRPREGECNKQRTSSNHN</sequence>
<evidence type="ECO:0000313" key="3">
    <source>
        <dbReference type="Proteomes" id="UP000821853"/>
    </source>
</evidence>
<dbReference type="Proteomes" id="UP000821853">
    <property type="component" value="Unassembled WGS sequence"/>
</dbReference>
<keyword evidence="3" id="KW-1185">Reference proteome</keyword>
<gene>
    <name evidence="2" type="ORF">HPB48_022546</name>
</gene>
<dbReference type="EMBL" id="JABSTR010000003">
    <property type="protein sequence ID" value="KAH9365394.1"/>
    <property type="molecule type" value="Genomic_DNA"/>
</dbReference>
<dbReference type="Gene3D" id="3.60.21.10">
    <property type="match status" value="1"/>
</dbReference>
<accession>A0A9J6FQ33</accession>
<comment type="caution">
    <text evidence="2">The sequence shown here is derived from an EMBL/GenBank/DDBJ whole genome shotgun (WGS) entry which is preliminary data.</text>
</comment>
<organism evidence="2 3">
    <name type="scientific">Haemaphysalis longicornis</name>
    <name type="common">Bush tick</name>
    <dbReference type="NCBI Taxonomy" id="44386"/>
    <lineage>
        <taxon>Eukaryota</taxon>
        <taxon>Metazoa</taxon>
        <taxon>Ecdysozoa</taxon>
        <taxon>Arthropoda</taxon>
        <taxon>Chelicerata</taxon>
        <taxon>Arachnida</taxon>
        <taxon>Acari</taxon>
        <taxon>Parasitiformes</taxon>
        <taxon>Ixodida</taxon>
        <taxon>Ixodoidea</taxon>
        <taxon>Ixodidae</taxon>
        <taxon>Haemaphysalinae</taxon>
        <taxon>Haemaphysalis</taxon>
    </lineage>
</organism>
<protein>
    <submittedName>
        <fullName evidence="2">Uncharacterized protein</fullName>
    </submittedName>
</protein>
<feature type="compositionally biased region" description="Polar residues" evidence="1">
    <location>
        <begin position="1"/>
        <end position="46"/>
    </location>
</feature>
<proteinExistence type="predicted"/>
<dbReference type="VEuPathDB" id="VectorBase:HLOH_056835"/>
<name>A0A9J6FQ33_HAELO</name>